<dbReference type="Gramene" id="ONK55377">
    <property type="protein sequence ID" value="ONK55377"/>
    <property type="gene ID" value="A4U43_UnF4130"/>
</dbReference>
<dbReference type="FunFam" id="1.25.40.10:FF:000394">
    <property type="entry name" value="Pentatricopeptide repeat-containing protein, mitochondrial"/>
    <property type="match status" value="1"/>
</dbReference>
<feature type="repeat" description="PPR" evidence="6">
    <location>
        <begin position="336"/>
        <end position="370"/>
    </location>
</feature>
<dbReference type="PANTHER" id="PTHR45717:SF15">
    <property type="entry name" value="AGL218WP"/>
    <property type="match status" value="1"/>
</dbReference>
<dbReference type="Gene3D" id="1.25.40.10">
    <property type="entry name" value="Tetratricopeptide repeat domain"/>
    <property type="match status" value="2"/>
</dbReference>
<dbReference type="EMBL" id="KV863522">
    <property type="protein sequence ID" value="ONK55377.1"/>
    <property type="molecule type" value="Genomic_DNA"/>
</dbReference>
<dbReference type="InterPro" id="IPR002885">
    <property type="entry name" value="PPR_rpt"/>
</dbReference>
<evidence type="ECO:0000313" key="8">
    <source>
        <dbReference type="EMBL" id="ONK55377.1"/>
    </source>
</evidence>
<keyword evidence="5" id="KW-0496">Mitochondrion</keyword>
<evidence type="ECO:0000256" key="2">
    <source>
        <dbReference type="ARBA" id="ARBA00007626"/>
    </source>
</evidence>
<feature type="region of interest" description="Disordered" evidence="7">
    <location>
        <begin position="98"/>
        <end position="123"/>
    </location>
</feature>
<gene>
    <name evidence="8" type="ORF">A4U43_UnF4130</name>
</gene>
<evidence type="ECO:0000313" key="9">
    <source>
        <dbReference type="Proteomes" id="UP000243459"/>
    </source>
</evidence>
<evidence type="ECO:0000256" key="5">
    <source>
        <dbReference type="ARBA" id="ARBA00023128"/>
    </source>
</evidence>
<dbReference type="Proteomes" id="UP000243459">
    <property type="component" value="Unassembled WGS sequence"/>
</dbReference>
<evidence type="ECO:0008006" key="10">
    <source>
        <dbReference type="Google" id="ProtNLM"/>
    </source>
</evidence>
<dbReference type="Pfam" id="PF13812">
    <property type="entry name" value="PPR_3"/>
    <property type="match status" value="1"/>
</dbReference>
<protein>
    <recommendedName>
        <fullName evidence="10">Pentacotripeptide-repeat region of PRORP domain-containing protein</fullName>
    </recommendedName>
</protein>
<evidence type="ECO:0000256" key="4">
    <source>
        <dbReference type="ARBA" id="ARBA00022946"/>
    </source>
</evidence>
<dbReference type="NCBIfam" id="TIGR00756">
    <property type="entry name" value="PPR"/>
    <property type="match status" value="1"/>
</dbReference>
<dbReference type="PROSITE" id="PS51375">
    <property type="entry name" value="PPR"/>
    <property type="match status" value="2"/>
</dbReference>
<reference evidence="9" key="1">
    <citation type="journal article" date="2017" name="Nat. Commun.">
        <title>The asparagus genome sheds light on the origin and evolution of a young Y chromosome.</title>
        <authorList>
            <person name="Harkess A."/>
            <person name="Zhou J."/>
            <person name="Xu C."/>
            <person name="Bowers J.E."/>
            <person name="Van der Hulst R."/>
            <person name="Ayyampalayam S."/>
            <person name="Mercati F."/>
            <person name="Riccardi P."/>
            <person name="McKain M.R."/>
            <person name="Kakrana A."/>
            <person name="Tang H."/>
            <person name="Ray J."/>
            <person name="Groenendijk J."/>
            <person name="Arikit S."/>
            <person name="Mathioni S.M."/>
            <person name="Nakano M."/>
            <person name="Shan H."/>
            <person name="Telgmann-Rauber A."/>
            <person name="Kanno A."/>
            <person name="Yue Z."/>
            <person name="Chen H."/>
            <person name="Li W."/>
            <person name="Chen Y."/>
            <person name="Xu X."/>
            <person name="Zhang Y."/>
            <person name="Luo S."/>
            <person name="Chen H."/>
            <person name="Gao J."/>
            <person name="Mao Z."/>
            <person name="Pires J.C."/>
            <person name="Luo M."/>
            <person name="Kudrna D."/>
            <person name="Wing R.A."/>
            <person name="Meyers B.C."/>
            <person name="Yi K."/>
            <person name="Kong H."/>
            <person name="Lavrijsen P."/>
            <person name="Sunseri F."/>
            <person name="Falavigna A."/>
            <person name="Ye Y."/>
            <person name="Leebens-Mack J.H."/>
            <person name="Chen G."/>
        </authorList>
    </citation>
    <scope>NUCLEOTIDE SEQUENCE [LARGE SCALE GENOMIC DNA]</scope>
    <source>
        <strain evidence="9">cv. DH0086</strain>
    </source>
</reference>
<accession>A0A1R3L6X7</accession>
<feature type="repeat" description="PPR" evidence="6">
    <location>
        <begin position="473"/>
        <end position="507"/>
    </location>
</feature>
<dbReference type="InterPro" id="IPR011990">
    <property type="entry name" value="TPR-like_helical_dom_sf"/>
</dbReference>
<dbReference type="PANTHER" id="PTHR45717">
    <property type="entry name" value="OS12G0527900 PROTEIN"/>
    <property type="match status" value="1"/>
</dbReference>
<evidence type="ECO:0000256" key="3">
    <source>
        <dbReference type="ARBA" id="ARBA00022737"/>
    </source>
</evidence>
<dbReference type="AlphaFoldDB" id="A0A1R3L6X7"/>
<keyword evidence="3" id="KW-0677">Repeat</keyword>
<dbReference type="OMA" id="MYTTYLM"/>
<dbReference type="Pfam" id="PF01535">
    <property type="entry name" value="PPR"/>
    <property type="match status" value="5"/>
</dbReference>
<evidence type="ECO:0000256" key="6">
    <source>
        <dbReference type="PROSITE-ProRule" id="PRU00708"/>
    </source>
</evidence>
<proteinExistence type="inferred from homology"/>
<dbReference type="SUPFAM" id="SSF48452">
    <property type="entry name" value="TPR-like"/>
    <property type="match status" value="1"/>
</dbReference>
<name>A0A1R3L6X7_ASPOF</name>
<sequence>MGCVGSNRSCVVSSEAFPLAAWIAQATPGMDRDDRSQSHRIVVARSCCAETELLNGSSKHGVHSEGEKQVIGGFVHPKPFSYFSSRSFFWTRNLSSQAGAKSSDSEDDALEDGFSDLETPPKADIADVEDVNSEGEISEEEADNAEGALGLLDAESGGEKTVGTRMNASPLLKILMDSPRTSINSALDKWVSEGKPLGRQEISLVLHNLRRRRFWGKALQFLEWVEANERLEFTGPDYASYLDLIAKIHGIQKAEKFIEKIPQSFKGEVVYRTLLANCVASGNVKKSEEVFNRIRDLDFPLTTFACNQLLLLYKRIDRKKIADILKLMEKEKVKPSLFTYRLLIDTKGRENDISGMEELVELMKAEGTEPDLAIHSILARNYIYGNLKEKAEAVLKEIEGDDIKGNRAACKELLPLYASLGKSDDVERIWKVCEANPRLEECLAATEAWGKLGKIEKAEEVFEHMVNTWKRLSPRYYNAMIKVYGQHKLLSKGKDLAKRMSENGCKIGPLTWDALVKLYVEAGEVEKADSLLQKATQQNQMRPLYSSYMAVLDKYAKRGDIHNAEKIFLKLRQNGYSGRMRLYQLLLQAYINAKTPAYGFRERMKADNMFPNKAVAAQLGAIEGFNRKTPISELLD</sequence>
<evidence type="ECO:0000256" key="7">
    <source>
        <dbReference type="SAM" id="MobiDB-lite"/>
    </source>
</evidence>
<comment type="subcellular location">
    <subcellularLocation>
        <location evidence="1">Mitochondrion</location>
    </subcellularLocation>
</comment>
<dbReference type="GO" id="GO:0005739">
    <property type="term" value="C:mitochondrion"/>
    <property type="evidence" value="ECO:0007669"/>
    <property type="project" value="UniProtKB-SubCell"/>
</dbReference>
<keyword evidence="9" id="KW-1185">Reference proteome</keyword>
<organism evidence="8 9">
    <name type="scientific">Asparagus officinalis</name>
    <name type="common">Garden asparagus</name>
    <dbReference type="NCBI Taxonomy" id="4686"/>
    <lineage>
        <taxon>Eukaryota</taxon>
        <taxon>Viridiplantae</taxon>
        <taxon>Streptophyta</taxon>
        <taxon>Embryophyta</taxon>
        <taxon>Tracheophyta</taxon>
        <taxon>Spermatophyta</taxon>
        <taxon>Magnoliopsida</taxon>
        <taxon>Liliopsida</taxon>
        <taxon>Asparagales</taxon>
        <taxon>Asparagaceae</taxon>
        <taxon>Asparagoideae</taxon>
        <taxon>Asparagus</taxon>
    </lineage>
</organism>
<evidence type="ECO:0000256" key="1">
    <source>
        <dbReference type="ARBA" id="ARBA00004173"/>
    </source>
</evidence>
<keyword evidence="4" id="KW-0809">Transit peptide</keyword>
<comment type="similarity">
    <text evidence="2">Belongs to the PPR family. P subfamily.</text>
</comment>
<feature type="compositionally biased region" description="Acidic residues" evidence="7">
    <location>
        <begin position="105"/>
        <end position="115"/>
    </location>
</feature>
<dbReference type="GO" id="GO:0003729">
    <property type="term" value="F:mRNA binding"/>
    <property type="evidence" value="ECO:0007669"/>
    <property type="project" value="UniProtKB-ARBA"/>
</dbReference>